<dbReference type="InterPro" id="IPR050058">
    <property type="entry name" value="Ala-tRNA_ligase"/>
</dbReference>
<evidence type="ECO:0000313" key="18">
    <source>
        <dbReference type="Proteomes" id="UP000237798"/>
    </source>
</evidence>
<dbReference type="Gene3D" id="2.40.30.130">
    <property type="match status" value="1"/>
</dbReference>
<keyword evidence="14" id="KW-0963">Cytoplasm</keyword>
<dbReference type="FunFam" id="3.30.930.10:FF:000004">
    <property type="entry name" value="Alanine--tRNA ligase"/>
    <property type="match status" value="1"/>
</dbReference>
<dbReference type="InterPro" id="IPR045864">
    <property type="entry name" value="aa-tRNA-synth_II/BPL/LPL"/>
</dbReference>
<dbReference type="EMBL" id="PVXP01000004">
    <property type="protein sequence ID" value="PRR86481.1"/>
    <property type="molecule type" value="Genomic_DNA"/>
</dbReference>
<accession>A0A2T0BRG9</accession>
<dbReference type="PANTHER" id="PTHR11777">
    <property type="entry name" value="ALANYL-TRNA SYNTHETASE"/>
    <property type="match status" value="1"/>
</dbReference>
<dbReference type="Gene3D" id="3.30.930.10">
    <property type="entry name" value="Bira Bifunctional Protein, Domain 2"/>
    <property type="match status" value="1"/>
</dbReference>
<evidence type="ECO:0000256" key="12">
    <source>
        <dbReference type="ARBA" id="ARBA00024779"/>
    </source>
</evidence>
<dbReference type="AlphaFoldDB" id="A0A2T0BRG9"/>
<dbReference type="PROSITE" id="PS50860">
    <property type="entry name" value="AA_TRNA_LIGASE_II_ALA"/>
    <property type="match status" value="1"/>
</dbReference>
<keyword evidence="15" id="KW-0175">Coiled coil</keyword>
<keyword evidence="6 14" id="KW-0547">Nucleotide-binding</keyword>
<keyword evidence="10 14" id="KW-0648">Protein biosynthesis</keyword>
<dbReference type="CDD" id="cd00673">
    <property type="entry name" value="AlaRS_core"/>
    <property type="match status" value="1"/>
</dbReference>
<dbReference type="InterPro" id="IPR018162">
    <property type="entry name" value="Ala-tRNA-ligase_IIc_anticod-bd"/>
</dbReference>
<feature type="binding site" evidence="14">
    <location>
        <position position="668"/>
    </location>
    <ligand>
        <name>Zn(2+)</name>
        <dbReference type="ChEBI" id="CHEBI:29105"/>
    </ligand>
</feature>
<name>A0A2T0BRG9_9CLOT</name>
<evidence type="ECO:0000256" key="4">
    <source>
        <dbReference type="ARBA" id="ARBA00022598"/>
    </source>
</evidence>
<comment type="caution">
    <text evidence="17">The sequence shown here is derived from an EMBL/GenBank/DDBJ whole genome shotgun (WGS) entry which is preliminary data.</text>
</comment>
<keyword evidence="7 14" id="KW-0862">Zinc</keyword>
<dbReference type="GO" id="GO:0008270">
    <property type="term" value="F:zinc ion binding"/>
    <property type="evidence" value="ECO:0007669"/>
    <property type="project" value="UniProtKB-UniRule"/>
</dbReference>
<comment type="function">
    <text evidence="12 14">Catalyzes the attachment of alanine to tRNA(Ala) in a two-step reaction: alanine is first activated by ATP to form Ala-AMP and then transferred to the acceptor end of tRNA(Ala). Also edits incorrectly charged Ser-tRNA(Ala) and Gly-tRNA(Ala) via its editing domain.</text>
</comment>
<protein>
    <recommendedName>
        <fullName evidence="14">Alanine--tRNA ligase</fullName>
        <ecNumber evidence="14">6.1.1.7</ecNumber>
    </recommendedName>
    <alternativeName>
        <fullName evidence="14">Alanyl-tRNA synthetase</fullName>
        <shortName evidence="14">AlaRS</shortName>
    </alternativeName>
</protein>
<dbReference type="InterPro" id="IPR009000">
    <property type="entry name" value="Transl_B-barrel_sf"/>
</dbReference>
<dbReference type="EC" id="6.1.1.7" evidence="14"/>
<feature type="binding site" evidence="14">
    <location>
        <position position="566"/>
    </location>
    <ligand>
        <name>Zn(2+)</name>
        <dbReference type="ChEBI" id="CHEBI:29105"/>
    </ligand>
</feature>
<evidence type="ECO:0000256" key="6">
    <source>
        <dbReference type="ARBA" id="ARBA00022741"/>
    </source>
</evidence>
<dbReference type="InterPro" id="IPR018163">
    <property type="entry name" value="Thr/Ala-tRNA-synth_IIc_edit"/>
</dbReference>
<dbReference type="GO" id="GO:0016740">
    <property type="term" value="F:transferase activity"/>
    <property type="evidence" value="ECO:0007669"/>
    <property type="project" value="UniProtKB-ARBA"/>
</dbReference>
<evidence type="ECO:0000259" key="16">
    <source>
        <dbReference type="PROSITE" id="PS50860"/>
    </source>
</evidence>
<dbReference type="FunFam" id="2.40.30.130:FF:000001">
    <property type="entry name" value="Alanine--tRNA ligase"/>
    <property type="match status" value="1"/>
</dbReference>
<evidence type="ECO:0000313" key="17">
    <source>
        <dbReference type="EMBL" id="PRR86481.1"/>
    </source>
</evidence>
<comment type="catalytic activity">
    <reaction evidence="13 14">
        <text>tRNA(Ala) + L-alanine + ATP = L-alanyl-tRNA(Ala) + AMP + diphosphate</text>
        <dbReference type="Rhea" id="RHEA:12540"/>
        <dbReference type="Rhea" id="RHEA-COMP:9657"/>
        <dbReference type="Rhea" id="RHEA-COMP:9923"/>
        <dbReference type="ChEBI" id="CHEBI:30616"/>
        <dbReference type="ChEBI" id="CHEBI:33019"/>
        <dbReference type="ChEBI" id="CHEBI:57972"/>
        <dbReference type="ChEBI" id="CHEBI:78442"/>
        <dbReference type="ChEBI" id="CHEBI:78497"/>
        <dbReference type="ChEBI" id="CHEBI:456215"/>
        <dbReference type="EC" id="6.1.1.7"/>
    </reaction>
</comment>
<dbReference type="SUPFAM" id="SSF55186">
    <property type="entry name" value="ThrRS/AlaRS common domain"/>
    <property type="match status" value="1"/>
</dbReference>
<evidence type="ECO:0000256" key="5">
    <source>
        <dbReference type="ARBA" id="ARBA00022723"/>
    </source>
</evidence>
<dbReference type="GO" id="GO:0000049">
    <property type="term" value="F:tRNA binding"/>
    <property type="evidence" value="ECO:0007669"/>
    <property type="project" value="UniProtKB-KW"/>
</dbReference>
<sequence length="879" mass="98943">MKKLGLNEIRELYLSFFESKGHLRMHSFSLVPKNDKSLLLINAGMAPLKPYFTGLKIPPRRRVTTCQKCIRTGDIENVGKTSRHGTFFEMLGNFSFGDYFKKEVIPWAWEFTTQILKLPKDKLYVTIYLDDDEAYDIWVKDTDIDNSRIFRLGKEDNFWEHGVGPCGPCSEIHYDRGEGKIDTVEEFVKAGDNDRVLELWNLVFTQFDRDEEGNYNRLPKPNIDTGMGLERMAVIMQDKENIFEVDTIKAILQEVSDISFTTYGKDKNKDISIRVITDHIRSIVFMISDGILPSNEGRGYVLRRLLRRAAKHGKSLGIKGPFLYKLSRAVIDNSREGYPELVEREDYIKKVIKIEEERFAVTIDSGIQILNEFITQLKENNSSVLDGDKVFKLYDTYGFPLELTKEILEEENITVDLEGFNKKMKNQRDMARAARMETNYMGNEDTLLNKIPLEVNTIFEGYDRLKSNSKVKVMVKDEEFVSLLSEGEEGVIVVENTPFYAEMGGQVGDSGILYNENFKGEVLDCKNNVAGKILHFVKITSGSLSLDDDVVLSVDKNRRNAIKKNHTATHILDEALRKVLGENVHQAGSYVDEYRLRFDFNYFEALNDENLGKIENIVNENIMAVHPVKTAVMSLEEAKESGAIALFDGKYKDKVRVVSVGDFSKELCGGTHVENSGEIGLFKIISETGIAAGIRRIEAVTGSAAMEYLSSKDKMVREISRKLKCSEKEIIHKLDLQTDELKEADKEIQQLKLKLAGSAENDILNGVKVVGGTNLLTGILKEVDANALRELGDKIRSRYENCLVVLGSSVNGKVQLIAMATKEAVKNGIHCGKIIKEIAAVAGGRGGGRPDMAQAGGKFPEKLEEAIGKCSIIMEKKVR</sequence>
<keyword evidence="3 14" id="KW-0820">tRNA-binding</keyword>
<feature type="domain" description="Alanyl-transfer RNA synthetases family profile" evidence="16">
    <location>
        <begin position="4"/>
        <end position="711"/>
    </location>
</feature>
<dbReference type="GO" id="GO:0005524">
    <property type="term" value="F:ATP binding"/>
    <property type="evidence" value="ECO:0007669"/>
    <property type="project" value="UniProtKB-UniRule"/>
</dbReference>
<comment type="cofactor">
    <cofactor evidence="14">
        <name>Zn(2+)</name>
        <dbReference type="ChEBI" id="CHEBI:29105"/>
    </cofactor>
    <text evidence="14">Binds 1 zinc ion per subunit.</text>
</comment>
<feature type="binding site" evidence="14">
    <location>
        <position position="672"/>
    </location>
    <ligand>
        <name>Zn(2+)</name>
        <dbReference type="ChEBI" id="CHEBI:29105"/>
    </ligand>
</feature>
<dbReference type="GO" id="GO:0006419">
    <property type="term" value="P:alanyl-tRNA aminoacylation"/>
    <property type="evidence" value="ECO:0007669"/>
    <property type="project" value="UniProtKB-UniRule"/>
</dbReference>
<dbReference type="FunFam" id="3.10.310.40:FF:000001">
    <property type="entry name" value="Alanine--tRNA ligase"/>
    <property type="match status" value="1"/>
</dbReference>
<dbReference type="InterPro" id="IPR018164">
    <property type="entry name" value="Ala-tRNA-synth_IIc_N"/>
</dbReference>
<dbReference type="InterPro" id="IPR003156">
    <property type="entry name" value="DHHA1_dom"/>
</dbReference>
<dbReference type="GO" id="GO:0004813">
    <property type="term" value="F:alanine-tRNA ligase activity"/>
    <property type="evidence" value="ECO:0007669"/>
    <property type="project" value="UniProtKB-UniRule"/>
</dbReference>
<evidence type="ECO:0000256" key="8">
    <source>
        <dbReference type="ARBA" id="ARBA00022840"/>
    </source>
</evidence>
<feature type="coiled-coil region" evidence="15">
    <location>
        <begin position="734"/>
        <end position="761"/>
    </location>
</feature>
<dbReference type="SUPFAM" id="SSF101353">
    <property type="entry name" value="Putative anticodon-binding domain of alanyl-tRNA synthetase (AlaRS)"/>
    <property type="match status" value="1"/>
</dbReference>
<dbReference type="PANTHER" id="PTHR11777:SF9">
    <property type="entry name" value="ALANINE--TRNA LIGASE, CYTOPLASMIC"/>
    <property type="match status" value="1"/>
</dbReference>
<evidence type="ECO:0000256" key="14">
    <source>
        <dbReference type="HAMAP-Rule" id="MF_00036"/>
    </source>
</evidence>
<dbReference type="Pfam" id="PF01411">
    <property type="entry name" value="tRNA-synt_2c"/>
    <property type="match status" value="1"/>
</dbReference>
<comment type="similarity">
    <text evidence="2 14">Belongs to the class-II aminoacyl-tRNA synthetase family.</text>
</comment>
<dbReference type="Gene3D" id="3.30.54.20">
    <property type="match status" value="1"/>
</dbReference>
<dbReference type="Pfam" id="PF02272">
    <property type="entry name" value="DHHA1"/>
    <property type="match status" value="1"/>
</dbReference>
<dbReference type="NCBIfam" id="TIGR00344">
    <property type="entry name" value="alaS"/>
    <property type="match status" value="1"/>
</dbReference>
<dbReference type="GO" id="GO:0140096">
    <property type="term" value="F:catalytic activity, acting on a protein"/>
    <property type="evidence" value="ECO:0007669"/>
    <property type="project" value="UniProtKB-ARBA"/>
</dbReference>
<keyword evidence="9 14" id="KW-0694">RNA-binding</keyword>
<dbReference type="Gene3D" id="6.10.250.550">
    <property type="match status" value="1"/>
</dbReference>
<keyword evidence="4 14" id="KW-0436">Ligase</keyword>
<dbReference type="SUPFAM" id="SSF55681">
    <property type="entry name" value="Class II aaRS and biotin synthetases"/>
    <property type="match status" value="1"/>
</dbReference>
<dbReference type="Gene3D" id="3.30.980.10">
    <property type="entry name" value="Threonyl-trna Synthetase, Chain A, domain 2"/>
    <property type="match status" value="1"/>
</dbReference>
<evidence type="ECO:0000256" key="10">
    <source>
        <dbReference type="ARBA" id="ARBA00022917"/>
    </source>
</evidence>
<feature type="binding site" evidence="14">
    <location>
        <position position="570"/>
    </location>
    <ligand>
        <name>Zn(2+)</name>
        <dbReference type="ChEBI" id="CHEBI:29105"/>
    </ligand>
</feature>
<dbReference type="HAMAP" id="MF_00036_B">
    <property type="entry name" value="Ala_tRNA_synth_B"/>
    <property type="match status" value="1"/>
</dbReference>
<evidence type="ECO:0000256" key="15">
    <source>
        <dbReference type="SAM" id="Coils"/>
    </source>
</evidence>
<dbReference type="InterPro" id="IPR002318">
    <property type="entry name" value="Ala-tRNA-lgiase_IIc"/>
</dbReference>
<organism evidence="17 18">
    <name type="scientific">Clostridium luticellarii</name>
    <dbReference type="NCBI Taxonomy" id="1691940"/>
    <lineage>
        <taxon>Bacteria</taxon>
        <taxon>Bacillati</taxon>
        <taxon>Bacillota</taxon>
        <taxon>Clostridia</taxon>
        <taxon>Eubacteriales</taxon>
        <taxon>Clostridiaceae</taxon>
        <taxon>Clostridium</taxon>
    </lineage>
</organism>
<dbReference type="FunFam" id="3.30.980.10:FF:000004">
    <property type="entry name" value="Alanine--tRNA ligase, cytoplasmic"/>
    <property type="match status" value="1"/>
</dbReference>
<dbReference type="GO" id="GO:0005829">
    <property type="term" value="C:cytosol"/>
    <property type="evidence" value="ECO:0007669"/>
    <property type="project" value="TreeGrafter"/>
</dbReference>
<keyword evidence="8 14" id="KW-0067">ATP-binding</keyword>
<dbReference type="OrthoDB" id="9803884at2"/>
<dbReference type="InterPro" id="IPR018165">
    <property type="entry name" value="Ala-tRNA-synth_IIc_core"/>
</dbReference>
<reference evidence="17 18" key="1">
    <citation type="submission" date="2018-03" db="EMBL/GenBank/DDBJ databases">
        <title>Genome sequence of Clostridium luticellarii DSM 29923.</title>
        <authorList>
            <person name="Poehlein A."/>
            <person name="Daniel R."/>
        </authorList>
    </citation>
    <scope>NUCLEOTIDE SEQUENCE [LARGE SCALE GENOMIC DNA]</scope>
    <source>
        <strain evidence="17 18">DSM 29923</strain>
    </source>
</reference>
<proteinExistence type="inferred from homology"/>
<evidence type="ECO:0000256" key="3">
    <source>
        <dbReference type="ARBA" id="ARBA00022555"/>
    </source>
</evidence>
<dbReference type="InterPro" id="IPR023033">
    <property type="entry name" value="Ala_tRNA_ligase_euk/bac"/>
</dbReference>
<keyword evidence="11 14" id="KW-0030">Aminoacyl-tRNA synthetase</keyword>
<keyword evidence="5 14" id="KW-0479">Metal-binding</keyword>
<dbReference type="Gene3D" id="3.10.310.40">
    <property type="match status" value="1"/>
</dbReference>
<dbReference type="SMART" id="SM00863">
    <property type="entry name" value="tRNA_SAD"/>
    <property type="match status" value="1"/>
</dbReference>
<evidence type="ECO:0000256" key="7">
    <source>
        <dbReference type="ARBA" id="ARBA00022833"/>
    </source>
</evidence>
<comment type="subcellular location">
    <subcellularLocation>
        <location evidence="1 14">Cytoplasm</location>
    </subcellularLocation>
</comment>
<comment type="domain">
    <text evidence="14">Consists of three domains; the N-terminal catalytic domain, the editing domain and the C-terminal C-Ala domain. The editing domain removes incorrectly charged amino acids, while the C-Ala domain, along with tRNA(Ala), serves as a bridge to cooperatively bring together the editing and aminoacylation centers thus stimulating deacylation of misacylated tRNAs.</text>
</comment>
<dbReference type="PRINTS" id="PR00980">
    <property type="entry name" value="TRNASYNTHALA"/>
</dbReference>
<evidence type="ECO:0000256" key="2">
    <source>
        <dbReference type="ARBA" id="ARBA00008226"/>
    </source>
</evidence>
<dbReference type="Proteomes" id="UP000237798">
    <property type="component" value="Unassembled WGS sequence"/>
</dbReference>
<dbReference type="GO" id="GO:0002161">
    <property type="term" value="F:aminoacyl-tRNA deacylase activity"/>
    <property type="evidence" value="ECO:0007669"/>
    <property type="project" value="TreeGrafter"/>
</dbReference>
<dbReference type="RefSeq" id="WP_106008082.1">
    <property type="nucleotide sequence ID" value="NZ_JALCPJ010000001.1"/>
</dbReference>
<evidence type="ECO:0000256" key="11">
    <source>
        <dbReference type="ARBA" id="ARBA00023146"/>
    </source>
</evidence>
<dbReference type="FunFam" id="3.30.54.20:FF:000001">
    <property type="entry name" value="Alanine--tRNA ligase"/>
    <property type="match status" value="1"/>
</dbReference>
<dbReference type="SUPFAM" id="SSF50447">
    <property type="entry name" value="Translation proteins"/>
    <property type="match status" value="1"/>
</dbReference>
<dbReference type="InterPro" id="IPR012947">
    <property type="entry name" value="tRNA_SAD"/>
</dbReference>
<dbReference type="Pfam" id="PF07973">
    <property type="entry name" value="tRNA_SAD"/>
    <property type="match status" value="1"/>
</dbReference>
<evidence type="ECO:0000256" key="9">
    <source>
        <dbReference type="ARBA" id="ARBA00022884"/>
    </source>
</evidence>
<keyword evidence="18" id="KW-1185">Reference proteome</keyword>
<gene>
    <name evidence="17" type="primary">alaS_1</name>
    <name evidence="14" type="synonym">alaS</name>
    <name evidence="17" type="ORF">CLLU_05790</name>
</gene>
<evidence type="ECO:0000256" key="13">
    <source>
        <dbReference type="ARBA" id="ARBA00048300"/>
    </source>
</evidence>
<evidence type="ECO:0000256" key="1">
    <source>
        <dbReference type="ARBA" id="ARBA00004496"/>
    </source>
</evidence>